<gene>
    <name evidence="1" type="ORF">QFC21_004768</name>
</gene>
<organism evidence="1 2">
    <name type="scientific">Naganishia friedmannii</name>
    <dbReference type="NCBI Taxonomy" id="89922"/>
    <lineage>
        <taxon>Eukaryota</taxon>
        <taxon>Fungi</taxon>
        <taxon>Dikarya</taxon>
        <taxon>Basidiomycota</taxon>
        <taxon>Agaricomycotina</taxon>
        <taxon>Tremellomycetes</taxon>
        <taxon>Filobasidiales</taxon>
        <taxon>Filobasidiaceae</taxon>
        <taxon>Naganishia</taxon>
    </lineage>
</organism>
<keyword evidence="2" id="KW-1185">Reference proteome</keyword>
<reference evidence="1" key="1">
    <citation type="submission" date="2023-04" db="EMBL/GenBank/DDBJ databases">
        <title>Draft Genome sequencing of Naganishia species isolated from polar environments using Oxford Nanopore Technology.</title>
        <authorList>
            <person name="Leo P."/>
            <person name="Venkateswaran K."/>
        </authorList>
    </citation>
    <scope>NUCLEOTIDE SEQUENCE</scope>
    <source>
        <strain evidence="1">MNA-CCFEE 5423</strain>
    </source>
</reference>
<comment type="caution">
    <text evidence="1">The sequence shown here is derived from an EMBL/GenBank/DDBJ whole genome shotgun (WGS) entry which is preliminary data.</text>
</comment>
<evidence type="ECO:0000313" key="1">
    <source>
        <dbReference type="EMBL" id="KAJ9097730.1"/>
    </source>
</evidence>
<proteinExistence type="predicted"/>
<evidence type="ECO:0000313" key="2">
    <source>
        <dbReference type="Proteomes" id="UP001227268"/>
    </source>
</evidence>
<dbReference type="Proteomes" id="UP001227268">
    <property type="component" value="Unassembled WGS sequence"/>
</dbReference>
<protein>
    <submittedName>
        <fullName evidence="1">Uncharacterized protein</fullName>
    </submittedName>
</protein>
<sequence length="281" mass="29337">MCSTFIALATGKPIASLTSDISFNDKRSYLEKRVATGTVCSTIPVTVPGNIVTGVITLNAGVCLCTQAGVLTPASLAALTSSVTLSVNLVVATTVYLTTGGVTNAAVTAAQTRLNAITPTCNYPANSVPACSTYTGAVQQTSTTCYFTCATNFYNCGQFCIPLAQNCISGIPSRRDLKNTPNLCPPGLEACYLDNLASLAKGRSVSWECMDTQKDIESCGGCQFPVSGGEQGEDCTTMVGVNSVACVDGACEALSCARGYKLHGKECTLDTTYKSFWLQHV</sequence>
<dbReference type="EMBL" id="JASBWT010000016">
    <property type="protein sequence ID" value="KAJ9097730.1"/>
    <property type="molecule type" value="Genomic_DNA"/>
</dbReference>
<name>A0ACC2VF50_9TREE</name>
<accession>A0ACC2VF50</accession>